<sequence>MIAQHVAQSTPRSGIGMLTRPCHASAGRKGHGRHDALDVFASESARAAYWTAARRPKRQYAPRPSGPQNTTDMLARMLIITPSLRLPEHELVERFLRADGPGGQHVNRTESAVELRFDVARSTALPEDLRARLLALHDRRLNQDGVLVLQARRFRDQARNRSDARARLAAWISAALRVPKPRKATRPTRGAVERRLEAKRIDARRKRTRGRPDADA</sequence>
<dbReference type="InterPro" id="IPR000352">
    <property type="entry name" value="Pep_chain_release_fac_I"/>
</dbReference>
<dbReference type="GO" id="GO:0072344">
    <property type="term" value="P:rescue of stalled ribosome"/>
    <property type="evidence" value="ECO:0007669"/>
    <property type="project" value="TreeGrafter"/>
</dbReference>
<accession>T1CSZ7</accession>
<evidence type="ECO:0000256" key="1">
    <source>
        <dbReference type="SAM" id="MobiDB-lite"/>
    </source>
</evidence>
<dbReference type="Gene3D" id="3.30.160.20">
    <property type="match status" value="1"/>
</dbReference>
<protein>
    <submittedName>
        <fullName evidence="3">Peptidyl-tRNA hydrolase domain protein</fullName>
    </submittedName>
</protein>
<dbReference type="GO" id="GO:0043022">
    <property type="term" value="F:ribosome binding"/>
    <property type="evidence" value="ECO:0007669"/>
    <property type="project" value="TreeGrafter"/>
</dbReference>
<feature type="region of interest" description="Disordered" evidence="1">
    <location>
        <begin position="181"/>
        <end position="216"/>
    </location>
</feature>
<dbReference type="PANTHER" id="PTHR47814">
    <property type="entry name" value="PEPTIDYL-TRNA HYDROLASE ARFB"/>
    <property type="match status" value="1"/>
</dbReference>
<feature type="region of interest" description="Disordered" evidence="1">
    <location>
        <begin position="1"/>
        <end position="33"/>
    </location>
</feature>
<keyword evidence="3" id="KW-0378">Hydrolase</keyword>
<dbReference type="NCBIfam" id="NF006718">
    <property type="entry name" value="PRK09256.1"/>
    <property type="match status" value="1"/>
</dbReference>
<organism evidence="3">
    <name type="scientific">mine drainage metagenome</name>
    <dbReference type="NCBI Taxonomy" id="410659"/>
    <lineage>
        <taxon>unclassified sequences</taxon>
        <taxon>metagenomes</taxon>
        <taxon>ecological metagenomes</taxon>
    </lineage>
</organism>
<reference evidence="3" key="1">
    <citation type="submission" date="2013-08" db="EMBL/GenBank/DDBJ databases">
        <authorList>
            <person name="Mendez C."/>
            <person name="Richter M."/>
            <person name="Ferrer M."/>
            <person name="Sanchez J."/>
        </authorList>
    </citation>
    <scope>NUCLEOTIDE SEQUENCE</scope>
</reference>
<reference evidence="3" key="2">
    <citation type="journal article" date="2014" name="ISME J.">
        <title>Microbial stratification in low pH oxic and suboxic macroscopic growths along an acid mine drainage.</title>
        <authorList>
            <person name="Mendez-Garcia C."/>
            <person name="Mesa V."/>
            <person name="Sprenger R.R."/>
            <person name="Richter M."/>
            <person name="Diez M.S."/>
            <person name="Solano J."/>
            <person name="Bargiela R."/>
            <person name="Golyshina O.V."/>
            <person name="Manteca A."/>
            <person name="Ramos J.L."/>
            <person name="Gallego J.R."/>
            <person name="Llorente I."/>
            <person name="Martins Dos Santos V.A."/>
            <person name="Jensen O.N."/>
            <person name="Pelaez A.I."/>
            <person name="Sanchez J."/>
            <person name="Ferrer M."/>
        </authorList>
    </citation>
    <scope>NUCLEOTIDE SEQUENCE</scope>
</reference>
<dbReference type="SUPFAM" id="SSF110916">
    <property type="entry name" value="Peptidyl-tRNA hydrolase domain-like"/>
    <property type="match status" value="1"/>
</dbReference>
<feature type="compositionally biased region" description="Basic and acidic residues" evidence="1">
    <location>
        <begin position="191"/>
        <end position="201"/>
    </location>
</feature>
<evidence type="ECO:0000313" key="3">
    <source>
        <dbReference type="EMBL" id="EQD71709.1"/>
    </source>
</evidence>
<proteinExistence type="predicted"/>
<dbReference type="GO" id="GO:0003747">
    <property type="term" value="F:translation release factor activity"/>
    <property type="evidence" value="ECO:0007669"/>
    <property type="project" value="InterPro"/>
</dbReference>
<dbReference type="Pfam" id="PF00472">
    <property type="entry name" value="RF-1"/>
    <property type="match status" value="1"/>
</dbReference>
<feature type="compositionally biased region" description="Polar residues" evidence="1">
    <location>
        <begin position="1"/>
        <end position="12"/>
    </location>
</feature>
<gene>
    <name evidence="3" type="ORF">B1A_05664</name>
</gene>
<dbReference type="GO" id="GO:0004045">
    <property type="term" value="F:peptidyl-tRNA hydrolase activity"/>
    <property type="evidence" value="ECO:0007669"/>
    <property type="project" value="TreeGrafter"/>
</dbReference>
<feature type="domain" description="Prokaryotic-type class I peptide chain release factors" evidence="2">
    <location>
        <begin position="97"/>
        <end position="113"/>
    </location>
</feature>
<evidence type="ECO:0000259" key="2">
    <source>
        <dbReference type="PROSITE" id="PS00745"/>
    </source>
</evidence>
<dbReference type="PANTHER" id="PTHR47814:SF1">
    <property type="entry name" value="PEPTIDYL-TRNA HYDROLASE ARFB"/>
    <property type="match status" value="1"/>
</dbReference>
<dbReference type="EMBL" id="AUZX01004133">
    <property type="protein sequence ID" value="EQD71709.1"/>
    <property type="molecule type" value="Genomic_DNA"/>
</dbReference>
<dbReference type="AlphaFoldDB" id="T1CSZ7"/>
<dbReference type="PROSITE" id="PS00745">
    <property type="entry name" value="RF_PROK_I"/>
    <property type="match status" value="1"/>
</dbReference>
<comment type="caution">
    <text evidence="3">The sequence shown here is derived from an EMBL/GenBank/DDBJ whole genome shotgun (WGS) entry which is preliminary data.</text>
</comment>
<name>T1CSZ7_9ZZZZ</name>